<dbReference type="EC" id="1.14.13.-" evidence="5"/>
<keyword evidence="8" id="KW-1185">Reference proteome</keyword>
<dbReference type="GO" id="GO:0004497">
    <property type="term" value="F:monooxygenase activity"/>
    <property type="evidence" value="ECO:0007669"/>
    <property type="project" value="UniProtKB-UniRule"/>
</dbReference>
<dbReference type="RefSeq" id="WP_131344391.1">
    <property type="nucleotide sequence ID" value="NZ_SJJZ01000004.1"/>
</dbReference>
<comment type="subcellular location">
    <subcellularLocation>
        <location evidence="5">Cytoplasm</location>
    </subcellularLocation>
</comment>
<feature type="binding site" evidence="5">
    <location>
        <position position="102"/>
    </location>
    <ligand>
        <name>FAD</name>
        <dbReference type="ChEBI" id="CHEBI:57692"/>
    </ligand>
</feature>
<sequence>MIAIIGGGPGGLTLARVLQVHGIDAVVYERDASRRARTQGGMLDLHADTGQLALRAAGLESEFLAAARREGQDHRMLDHTGKLLFQQDTPDDAPMARPEIDRADLRDLLVDSLPAGTISWGRAFSHAEPRSAGGYVVHFADGSPVEADLLVGADGANSRVRRLLTDAEPEYAGTIALHSSIHDADRTQPELAEMVGRGNFWVFGPDLRLSAQRHGDGSIGVSLSQQGPEDLVDERTDAARLVDGWDPRFGRLVRACDEPFVVRKIAVLPIGLTWPRRSGITLLGDAAHLMPPVGEGANAAMLDAAELALAIAAHPDDLDAAVAAYEPVMLARSTEAAKLSAMALEMISGPDAAQKVLRFFQPDPVD</sequence>
<evidence type="ECO:0000256" key="2">
    <source>
        <dbReference type="ARBA" id="ARBA00022827"/>
    </source>
</evidence>
<dbReference type="PRINTS" id="PR00420">
    <property type="entry name" value="RNGMNOXGNASE"/>
</dbReference>
<evidence type="ECO:0000313" key="8">
    <source>
        <dbReference type="Proteomes" id="UP000292346"/>
    </source>
</evidence>
<keyword evidence="1 5" id="KW-0285">Flavoprotein</keyword>
<comment type="function">
    <text evidence="5">An FAD-requiring monooxygenase active on some tetracycline antibiotic derivatives, which leads to their inactivation. Hydroxylates carbon 11a of tetracycline and some analogs.</text>
</comment>
<keyword evidence="5" id="KW-0521">NADP</keyword>
<keyword evidence="5" id="KW-0547">Nucleotide-binding</keyword>
<dbReference type="InterPro" id="IPR002938">
    <property type="entry name" value="FAD-bd"/>
</dbReference>
<reference evidence="7 8" key="1">
    <citation type="submission" date="2019-02" db="EMBL/GenBank/DDBJ databases">
        <title>Kribbella capetownensis sp. nov. and Kribbella speibonae sp. nov., isolated from soil.</title>
        <authorList>
            <person name="Curtis S.M."/>
            <person name="Norton I."/>
            <person name="Everest G.J."/>
            <person name="Meyers P.R."/>
        </authorList>
    </citation>
    <scope>NUCLEOTIDE SEQUENCE [LARGE SCALE GENOMIC DNA]</scope>
    <source>
        <strain evidence="7 8">KCTC 29219</strain>
    </source>
</reference>
<dbReference type="GO" id="GO:0071949">
    <property type="term" value="F:FAD binding"/>
    <property type="evidence" value="ECO:0007669"/>
    <property type="project" value="InterPro"/>
</dbReference>
<comment type="domain">
    <text evidence="5">Consists of an N-terminal FAD-binding domain with a Rossman fold and a C-terminal substrate-binding domain.</text>
</comment>
<comment type="subunit">
    <text evidence="5">Monomer.</text>
</comment>
<keyword evidence="5" id="KW-0963">Cytoplasm</keyword>
<dbReference type="PANTHER" id="PTHR46972:SF1">
    <property type="entry name" value="FAD DEPENDENT OXIDOREDUCTASE DOMAIN-CONTAINING PROTEIN"/>
    <property type="match status" value="1"/>
</dbReference>
<evidence type="ECO:0000256" key="3">
    <source>
        <dbReference type="ARBA" id="ARBA00023002"/>
    </source>
</evidence>
<accession>A0A4R0H271</accession>
<comment type="similarity">
    <text evidence="5">Belongs to the aromatic-ring hydroxylase family. TetX subfamily.</text>
</comment>
<organism evidence="7 8">
    <name type="scientific">Kribbella soli</name>
    <dbReference type="NCBI Taxonomy" id="1124743"/>
    <lineage>
        <taxon>Bacteria</taxon>
        <taxon>Bacillati</taxon>
        <taxon>Actinomycetota</taxon>
        <taxon>Actinomycetes</taxon>
        <taxon>Propionibacteriales</taxon>
        <taxon>Kribbellaceae</taxon>
        <taxon>Kribbella</taxon>
    </lineage>
</organism>
<keyword evidence="4 5" id="KW-0503">Monooxygenase</keyword>
<dbReference type="AlphaFoldDB" id="A0A4R0H271"/>
<feature type="binding site" evidence="5">
    <location>
        <position position="37"/>
    </location>
    <ligand>
        <name>NADPH</name>
        <dbReference type="ChEBI" id="CHEBI:57783"/>
    </ligand>
</feature>
<name>A0A4R0H271_9ACTN</name>
<dbReference type="InterPro" id="IPR043683">
    <property type="entry name" value="TetX_monooxygenase"/>
</dbReference>
<comment type="cofactor">
    <cofactor evidence="5">
        <name>FAD</name>
        <dbReference type="ChEBI" id="CHEBI:57692"/>
    </cofactor>
</comment>
<dbReference type="Gene3D" id="3.50.50.60">
    <property type="entry name" value="FAD/NAD(P)-binding domain"/>
    <property type="match status" value="1"/>
</dbReference>
<evidence type="ECO:0000259" key="6">
    <source>
        <dbReference type="Pfam" id="PF01494"/>
    </source>
</evidence>
<dbReference type="Pfam" id="PF01494">
    <property type="entry name" value="FAD_binding_3"/>
    <property type="match status" value="1"/>
</dbReference>
<evidence type="ECO:0000256" key="1">
    <source>
        <dbReference type="ARBA" id="ARBA00022630"/>
    </source>
</evidence>
<keyword evidence="2 5" id="KW-0274">FAD</keyword>
<comment type="caution">
    <text evidence="7">The sequence shown here is derived from an EMBL/GenBank/DDBJ whole genome shotgun (WGS) entry which is preliminary data.</text>
</comment>
<dbReference type="Proteomes" id="UP000292346">
    <property type="component" value="Unassembled WGS sequence"/>
</dbReference>
<dbReference type="EMBL" id="SJJZ01000004">
    <property type="protein sequence ID" value="TCC03753.1"/>
    <property type="molecule type" value="Genomic_DNA"/>
</dbReference>
<keyword evidence="3 5" id="KW-0560">Oxidoreductase</keyword>
<dbReference type="SUPFAM" id="SSF51905">
    <property type="entry name" value="FAD/NAD(P)-binding domain"/>
    <property type="match status" value="1"/>
</dbReference>
<protein>
    <recommendedName>
        <fullName evidence="5">Flavin-dependent monooxygenase</fullName>
    </recommendedName>
    <alternativeName>
        <fullName evidence="5">TetX monooxygenase</fullName>
        <shortName evidence="5">TetX</shortName>
        <ecNumber evidence="5">1.14.13.-</ecNumber>
    </alternativeName>
</protein>
<dbReference type="HAMAP" id="MF_00845">
    <property type="entry name" value="TetX_monooxygenase"/>
    <property type="match status" value="1"/>
</dbReference>
<feature type="binding site" evidence="5">
    <location>
        <position position="44"/>
    </location>
    <ligand>
        <name>FAD</name>
        <dbReference type="ChEBI" id="CHEBI:57692"/>
    </ligand>
</feature>
<feature type="binding site" evidence="5">
    <location>
        <position position="285"/>
    </location>
    <ligand>
        <name>FAD</name>
        <dbReference type="ChEBI" id="CHEBI:57692"/>
    </ligand>
</feature>
<dbReference type="GO" id="GO:0046677">
    <property type="term" value="P:response to antibiotic"/>
    <property type="evidence" value="ECO:0007669"/>
    <property type="project" value="InterPro"/>
</dbReference>
<gene>
    <name evidence="7" type="ORF">E0H45_32045</name>
</gene>
<dbReference type="OrthoDB" id="3212532at2"/>
<evidence type="ECO:0000256" key="4">
    <source>
        <dbReference type="ARBA" id="ARBA00023033"/>
    </source>
</evidence>
<evidence type="ECO:0000313" key="7">
    <source>
        <dbReference type="EMBL" id="TCC03753.1"/>
    </source>
</evidence>
<dbReference type="PANTHER" id="PTHR46972">
    <property type="entry name" value="MONOOXYGENASE ASQM-RELATED"/>
    <property type="match status" value="1"/>
</dbReference>
<feature type="domain" description="FAD-binding" evidence="6">
    <location>
        <begin position="2"/>
        <end position="314"/>
    </location>
</feature>
<evidence type="ECO:0000256" key="5">
    <source>
        <dbReference type="HAMAP-Rule" id="MF_00845"/>
    </source>
</evidence>
<dbReference type="InterPro" id="IPR036188">
    <property type="entry name" value="FAD/NAD-bd_sf"/>
</dbReference>
<dbReference type="GO" id="GO:0005737">
    <property type="term" value="C:cytoplasm"/>
    <property type="evidence" value="ECO:0007669"/>
    <property type="project" value="UniProtKB-SubCell"/>
</dbReference>
<proteinExistence type="inferred from homology"/>
<comment type="catalytic activity">
    <reaction evidence="5">
        <text>a tetracycline + NADPH + O2 + H(+) = an 11a-hydroxytetracycline + NADP(+) + H2O</text>
        <dbReference type="Rhea" id="RHEA:61444"/>
        <dbReference type="ChEBI" id="CHEBI:15377"/>
        <dbReference type="ChEBI" id="CHEBI:15378"/>
        <dbReference type="ChEBI" id="CHEBI:15379"/>
        <dbReference type="ChEBI" id="CHEBI:57783"/>
        <dbReference type="ChEBI" id="CHEBI:58349"/>
        <dbReference type="ChEBI" id="CHEBI:144644"/>
        <dbReference type="ChEBI" id="CHEBI:144645"/>
    </reaction>
</comment>